<dbReference type="OrthoDB" id="9796186at2"/>
<dbReference type="InterPro" id="IPR028082">
    <property type="entry name" value="Peripla_BP_I"/>
</dbReference>
<protein>
    <submittedName>
        <fullName evidence="6">LacI family transcriptional regulator</fullName>
    </submittedName>
</protein>
<dbReference type="CDD" id="cd01392">
    <property type="entry name" value="HTH_LacI"/>
    <property type="match status" value="1"/>
</dbReference>
<evidence type="ECO:0000256" key="2">
    <source>
        <dbReference type="ARBA" id="ARBA00023125"/>
    </source>
</evidence>
<keyword evidence="3" id="KW-0804">Transcription</keyword>
<dbReference type="Pfam" id="PF13377">
    <property type="entry name" value="Peripla_BP_3"/>
    <property type="match status" value="1"/>
</dbReference>
<dbReference type="Proteomes" id="UP000321051">
    <property type="component" value="Unassembled WGS sequence"/>
</dbReference>
<organism evidence="6 7">
    <name type="scientific">Marinococcus halophilus</name>
    <dbReference type="NCBI Taxonomy" id="1371"/>
    <lineage>
        <taxon>Bacteria</taxon>
        <taxon>Bacillati</taxon>
        <taxon>Bacillota</taxon>
        <taxon>Bacilli</taxon>
        <taxon>Bacillales</taxon>
        <taxon>Bacillaceae</taxon>
        <taxon>Marinococcus</taxon>
    </lineage>
</organism>
<dbReference type="PROSITE" id="PS50932">
    <property type="entry name" value="HTH_LACI_2"/>
    <property type="match status" value="1"/>
</dbReference>
<keyword evidence="7" id="KW-1185">Reference proteome</keyword>
<dbReference type="RefSeq" id="WP_079475158.1">
    <property type="nucleotide sequence ID" value="NZ_BJUN01000025.1"/>
</dbReference>
<dbReference type="InterPro" id="IPR010982">
    <property type="entry name" value="Lambda_DNA-bd_dom_sf"/>
</dbReference>
<evidence type="ECO:0000313" key="6">
    <source>
        <dbReference type="EMBL" id="GEK60024.1"/>
    </source>
</evidence>
<dbReference type="PROSITE" id="PS50943">
    <property type="entry name" value="HTH_CROC1"/>
    <property type="match status" value="1"/>
</dbReference>
<dbReference type="AlphaFoldDB" id="A0A510Y9G9"/>
<dbReference type="CDD" id="cd06267">
    <property type="entry name" value="PBP1_LacI_sugar_binding-like"/>
    <property type="match status" value="1"/>
</dbReference>
<dbReference type="InterPro" id="IPR001387">
    <property type="entry name" value="Cro/C1-type_HTH"/>
</dbReference>
<name>A0A510Y9G9_MARHA</name>
<comment type="caution">
    <text evidence="6">The sequence shown here is derived from an EMBL/GenBank/DDBJ whole genome shotgun (WGS) entry which is preliminary data.</text>
</comment>
<sequence>MISSKEVAKEAGVSQSTVSRVLNNSDKVSKENVAKVTEAMRKLNYRPNAIARSLVSKRSKTIALISGPLHNPFFVETTSSIVNYAKERGYNTNVFFENNGDNMTVYETVLSMQVDGIILSSVFMDDPILKELQASQIPYVMFNRKHNEGGNFVEINNYEAGKMAANHLYQLGHENFGFIGGPMYTSTFYGRYLGFTEGIAEQTMETGKVFLNETDTSEEAIADAIFKMMGRKNRPTAVFAATDAIAITAMDTLLELGYRIPQDISICGVDNVRMARHHAFELTTIGAQSNKNLGRLGIEHLINSIEAGKENMSPIQVTLEPALYQRKTTGPIKPGSV</sequence>
<proteinExistence type="predicted"/>
<dbReference type="SMART" id="SM00354">
    <property type="entry name" value="HTH_LACI"/>
    <property type="match status" value="1"/>
</dbReference>
<accession>A0A510Y9G9</accession>
<evidence type="ECO:0000313" key="7">
    <source>
        <dbReference type="Proteomes" id="UP000321051"/>
    </source>
</evidence>
<dbReference type="InterPro" id="IPR046335">
    <property type="entry name" value="LacI/GalR-like_sensor"/>
</dbReference>
<dbReference type="SUPFAM" id="SSF47413">
    <property type="entry name" value="lambda repressor-like DNA-binding domains"/>
    <property type="match status" value="1"/>
</dbReference>
<dbReference type="PANTHER" id="PTHR30146">
    <property type="entry name" value="LACI-RELATED TRANSCRIPTIONAL REPRESSOR"/>
    <property type="match status" value="1"/>
</dbReference>
<keyword evidence="2" id="KW-0238">DNA-binding</keyword>
<gene>
    <name evidence="6" type="ORF">MHA01_29290</name>
</gene>
<feature type="domain" description="HTH lacI-type" evidence="4">
    <location>
        <begin position="2"/>
        <end position="56"/>
    </location>
</feature>
<dbReference type="Gene3D" id="1.10.260.40">
    <property type="entry name" value="lambda repressor-like DNA-binding domains"/>
    <property type="match status" value="1"/>
</dbReference>
<dbReference type="GO" id="GO:0003700">
    <property type="term" value="F:DNA-binding transcription factor activity"/>
    <property type="evidence" value="ECO:0007669"/>
    <property type="project" value="TreeGrafter"/>
</dbReference>
<evidence type="ECO:0000259" key="4">
    <source>
        <dbReference type="PROSITE" id="PS50932"/>
    </source>
</evidence>
<dbReference type="STRING" id="1371.GCA_900166605_01307"/>
<dbReference type="EMBL" id="BJUN01000025">
    <property type="protein sequence ID" value="GEK60024.1"/>
    <property type="molecule type" value="Genomic_DNA"/>
</dbReference>
<dbReference type="Gene3D" id="3.40.50.2300">
    <property type="match status" value="2"/>
</dbReference>
<reference evidence="6 7" key="1">
    <citation type="submission" date="2019-07" db="EMBL/GenBank/DDBJ databases">
        <title>Whole genome shotgun sequence of Marinococcus halophilus NBRC 102359.</title>
        <authorList>
            <person name="Hosoyama A."/>
            <person name="Uohara A."/>
            <person name="Ohji S."/>
            <person name="Ichikawa N."/>
        </authorList>
    </citation>
    <scope>NUCLEOTIDE SEQUENCE [LARGE SCALE GENOMIC DNA]</scope>
    <source>
        <strain evidence="6 7">NBRC 102359</strain>
    </source>
</reference>
<evidence type="ECO:0000256" key="1">
    <source>
        <dbReference type="ARBA" id="ARBA00023015"/>
    </source>
</evidence>
<evidence type="ECO:0000256" key="3">
    <source>
        <dbReference type="ARBA" id="ARBA00023163"/>
    </source>
</evidence>
<dbReference type="PANTHER" id="PTHR30146:SF109">
    <property type="entry name" value="HTH-TYPE TRANSCRIPTIONAL REGULATOR GALS"/>
    <property type="match status" value="1"/>
</dbReference>
<feature type="domain" description="HTH cro/C1-type" evidence="5">
    <location>
        <begin position="2"/>
        <end position="46"/>
    </location>
</feature>
<dbReference type="SUPFAM" id="SSF53822">
    <property type="entry name" value="Periplasmic binding protein-like I"/>
    <property type="match status" value="1"/>
</dbReference>
<keyword evidence="1" id="KW-0805">Transcription regulation</keyword>
<dbReference type="Pfam" id="PF00356">
    <property type="entry name" value="LacI"/>
    <property type="match status" value="1"/>
</dbReference>
<evidence type="ECO:0000259" key="5">
    <source>
        <dbReference type="PROSITE" id="PS50943"/>
    </source>
</evidence>
<dbReference type="InterPro" id="IPR000843">
    <property type="entry name" value="HTH_LacI"/>
</dbReference>
<dbReference type="GO" id="GO:0000976">
    <property type="term" value="F:transcription cis-regulatory region binding"/>
    <property type="evidence" value="ECO:0007669"/>
    <property type="project" value="TreeGrafter"/>
</dbReference>